<name>A0A5C3EEN9_9BASI</name>
<keyword evidence="2" id="KW-0732">Signal</keyword>
<proteinExistence type="predicted"/>
<feature type="signal peptide" evidence="2">
    <location>
        <begin position="1"/>
        <end position="26"/>
    </location>
</feature>
<gene>
    <name evidence="4" type="ORF">UTRI_06073</name>
</gene>
<dbReference type="Proteomes" id="UP000324022">
    <property type="component" value="Unassembled WGS sequence"/>
</dbReference>
<evidence type="ECO:0000256" key="1">
    <source>
        <dbReference type="SAM" id="MobiDB-lite"/>
    </source>
</evidence>
<organism evidence="4 5">
    <name type="scientific">Ustilago trichophora</name>
    <dbReference type="NCBI Taxonomy" id="86804"/>
    <lineage>
        <taxon>Eukaryota</taxon>
        <taxon>Fungi</taxon>
        <taxon>Dikarya</taxon>
        <taxon>Basidiomycota</taxon>
        <taxon>Ustilaginomycotina</taxon>
        <taxon>Ustilaginomycetes</taxon>
        <taxon>Ustilaginales</taxon>
        <taxon>Ustilaginaceae</taxon>
        <taxon>Ustilago</taxon>
    </lineage>
</organism>
<dbReference type="PANTHER" id="PTHR43662">
    <property type="match status" value="1"/>
</dbReference>
<dbReference type="InterPro" id="IPR018535">
    <property type="entry name" value="DUF1996"/>
</dbReference>
<feature type="compositionally biased region" description="Low complexity" evidence="1">
    <location>
        <begin position="358"/>
        <end position="381"/>
    </location>
</feature>
<dbReference type="Pfam" id="PF09362">
    <property type="entry name" value="DUF1996"/>
    <property type="match status" value="1"/>
</dbReference>
<evidence type="ECO:0000259" key="3">
    <source>
        <dbReference type="Pfam" id="PF09362"/>
    </source>
</evidence>
<protein>
    <recommendedName>
        <fullName evidence="3">DUF1996 domain-containing protein</fullName>
    </recommendedName>
</protein>
<dbReference type="OrthoDB" id="74764at2759"/>
<dbReference type="AlphaFoldDB" id="A0A5C3EEN9"/>
<feature type="region of interest" description="Disordered" evidence="1">
    <location>
        <begin position="355"/>
        <end position="465"/>
    </location>
</feature>
<sequence length="465" mass="50187">MVGSRNLAWSALTAWCALFAASTVSATTQDPVMWILVHHSLKTARIDPIVSPGKVSSHVHSLVGVNGVSATTTTAEDLERESTCTTAGIAADSSAYWAPSLYAYNADDTFTPQPLDYVNTYYLMRGNVPIKAFPRGLQMLAGNAMRQGPGPTRQNDNTVSFVCLNYAQGSTQTPTLPQGPCPQGLRTQVVFPSCWNGKDLISSDNSHIVYPLGDNADNGPCPDSHNIRLPTLFYEFVWGVGDQVNTGNSTWVFSNGDAIGYSFHADFIAAWDEELLQDAIDQCGGNLFNNLESCPPLAKTLDRKASDACRSTSSEATSGSIESLPGCNVVWNGPHAGKGLTKGCDPNKVMLKPANWPTSSASASSASASSTSASASSTSSTVKPSTTDRNVVILPKPEHQPPQPKPQPQCAPVHKQHHSKGAKIDWIPKAPEKKKHRPTFTRQKDTQHTKKHQQHKDNNKKHNRT</sequence>
<keyword evidence="5" id="KW-1185">Reference proteome</keyword>
<evidence type="ECO:0000313" key="5">
    <source>
        <dbReference type="Proteomes" id="UP000324022"/>
    </source>
</evidence>
<accession>A0A5C3EEN9</accession>
<dbReference type="PANTHER" id="PTHR43662:SF3">
    <property type="entry name" value="DOMAIN PROTEIN, PUTATIVE (AFU_ORTHOLOGUE AFUA_6G11970)-RELATED"/>
    <property type="match status" value="1"/>
</dbReference>
<evidence type="ECO:0000256" key="2">
    <source>
        <dbReference type="SAM" id="SignalP"/>
    </source>
</evidence>
<dbReference type="EMBL" id="OOIN01000027">
    <property type="protein sequence ID" value="SPO29124.1"/>
    <property type="molecule type" value="Genomic_DNA"/>
</dbReference>
<feature type="compositionally biased region" description="Pro residues" evidence="1">
    <location>
        <begin position="400"/>
        <end position="409"/>
    </location>
</feature>
<feature type="chain" id="PRO_5022682516" description="DUF1996 domain-containing protein" evidence="2">
    <location>
        <begin position="27"/>
        <end position="465"/>
    </location>
</feature>
<feature type="domain" description="DUF1996" evidence="3">
    <location>
        <begin position="47"/>
        <end position="271"/>
    </location>
</feature>
<evidence type="ECO:0000313" key="4">
    <source>
        <dbReference type="EMBL" id="SPO29124.1"/>
    </source>
</evidence>
<feature type="compositionally biased region" description="Basic residues" evidence="1">
    <location>
        <begin position="449"/>
        <end position="465"/>
    </location>
</feature>
<reference evidence="4 5" key="1">
    <citation type="submission" date="2018-03" db="EMBL/GenBank/DDBJ databases">
        <authorList>
            <person name="Guldener U."/>
        </authorList>
    </citation>
    <scope>NUCLEOTIDE SEQUENCE [LARGE SCALE GENOMIC DNA]</scope>
    <source>
        <strain evidence="4 5">NBRC100155</strain>
    </source>
</reference>